<dbReference type="InterPro" id="IPR015422">
    <property type="entry name" value="PyrdxlP-dep_Trfase_small"/>
</dbReference>
<dbReference type="InterPro" id="IPR015421">
    <property type="entry name" value="PyrdxlP-dep_Trfase_major"/>
</dbReference>
<evidence type="ECO:0000313" key="4">
    <source>
        <dbReference type="EMBL" id="KKQ35872.1"/>
    </source>
</evidence>
<proteinExistence type="inferred from homology"/>
<dbReference type="GO" id="GO:0008483">
    <property type="term" value="F:transaminase activity"/>
    <property type="evidence" value="ECO:0007669"/>
    <property type="project" value="UniProtKB-KW"/>
</dbReference>
<reference evidence="4 5" key="1">
    <citation type="journal article" date="2015" name="Nature">
        <title>rRNA introns, odd ribosomes, and small enigmatic genomes across a large radiation of phyla.</title>
        <authorList>
            <person name="Brown C.T."/>
            <person name="Hug L.A."/>
            <person name="Thomas B.C."/>
            <person name="Sharon I."/>
            <person name="Castelle C.J."/>
            <person name="Singh A."/>
            <person name="Wilkins M.J."/>
            <person name="Williams K.H."/>
            <person name="Banfield J.F."/>
        </authorList>
    </citation>
    <scope>NUCLEOTIDE SEQUENCE [LARGE SCALE GENOMIC DNA]</scope>
</reference>
<sequence length="411" mass="46788">MEADDVSLAFRLLLQPWKWLAKEPVEKFEKEIEYYMNNGDGNESFTPAFKAVAFDSARSSLYLLLKAYGIGEGDEVIMPSFTCVVIVNSVLAAGAKPVYIDTDPKTFNIKLDEIEKKINARTAAILVQHTFGTPVDVKKVRKIVGPRVKIIEDLAHILGGEVEGQKFGTLPESDAAILTFGIEKMISTMRGGMALVKDKEVYKKLKEKQVGLSKFDRDMVFTWLLNPLIWGIANPFYYVGIGKVTFGRVVSYLAHKFGLMGNIMEKPEYKGKWPDWMPAQMPGALAEIGRKQLGKIEKFNEHRREIAKIYDEELGFNYSKNFGYTPLRYPVLVKDPAKVHRLLKKEHIIAGNWYHKFLFTEEKYLQELYLSPKDLPELVKVTEHIINLPVFIRVDSSDAQKIAKIVKPHLL</sequence>
<dbReference type="SUPFAM" id="SSF53383">
    <property type="entry name" value="PLP-dependent transferases"/>
    <property type="match status" value="1"/>
</dbReference>
<feature type="active site" description="Proton acceptor" evidence="1">
    <location>
        <position position="184"/>
    </location>
</feature>
<evidence type="ECO:0000256" key="2">
    <source>
        <dbReference type="PIRSR" id="PIRSR000390-2"/>
    </source>
</evidence>
<dbReference type="Pfam" id="PF01041">
    <property type="entry name" value="DegT_DnrJ_EryC1"/>
    <property type="match status" value="2"/>
</dbReference>
<dbReference type="GO" id="GO:0030170">
    <property type="term" value="F:pyridoxal phosphate binding"/>
    <property type="evidence" value="ECO:0007669"/>
    <property type="project" value="TreeGrafter"/>
</dbReference>
<keyword evidence="2 3" id="KW-0663">Pyridoxal phosphate</keyword>
<protein>
    <submittedName>
        <fullName evidence="4">DegT/DnrJ/EryC1/StrS aminotransferase</fullName>
    </submittedName>
</protein>
<dbReference type="GO" id="GO:0000271">
    <property type="term" value="P:polysaccharide biosynthetic process"/>
    <property type="evidence" value="ECO:0007669"/>
    <property type="project" value="TreeGrafter"/>
</dbReference>
<accession>A0A0G0H0Y2</accession>
<dbReference type="PANTHER" id="PTHR30244:SF34">
    <property type="entry name" value="DTDP-4-AMINO-4,6-DIDEOXYGALACTOSE TRANSAMINASE"/>
    <property type="match status" value="1"/>
</dbReference>
<evidence type="ECO:0000313" key="5">
    <source>
        <dbReference type="Proteomes" id="UP000034852"/>
    </source>
</evidence>
<evidence type="ECO:0000256" key="1">
    <source>
        <dbReference type="PIRSR" id="PIRSR000390-1"/>
    </source>
</evidence>
<keyword evidence="4" id="KW-0808">Transferase</keyword>
<comment type="caution">
    <text evidence="4">The sequence shown here is derived from an EMBL/GenBank/DDBJ whole genome shotgun (WGS) entry which is preliminary data.</text>
</comment>
<dbReference type="InterPro" id="IPR015424">
    <property type="entry name" value="PyrdxlP-dep_Trfase"/>
</dbReference>
<dbReference type="PANTHER" id="PTHR30244">
    <property type="entry name" value="TRANSAMINASE"/>
    <property type="match status" value="1"/>
</dbReference>
<dbReference type="PIRSF" id="PIRSF000390">
    <property type="entry name" value="PLP_StrS"/>
    <property type="match status" value="1"/>
</dbReference>
<dbReference type="Proteomes" id="UP000034852">
    <property type="component" value="Unassembled WGS sequence"/>
</dbReference>
<gene>
    <name evidence="4" type="ORF">US52_C0014G0017</name>
</gene>
<dbReference type="InterPro" id="IPR000653">
    <property type="entry name" value="DegT/StrS_aminotransferase"/>
</dbReference>
<name>A0A0G0H0Y2_9BACT</name>
<organism evidence="4 5">
    <name type="scientific">candidate division WS6 bacterium GW2011_GWA2_37_6</name>
    <dbReference type="NCBI Taxonomy" id="1619087"/>
    <lineage>
        <taxon>Bacteria</taxon>
        <taxon>Candidatus Dojkabacteria</taxon>
    </lineage>
</organism>
<feature type="modified residue" description="N6-(pyridoxal phosphate)lysine" evidence="2">
    <location>
        <position position="184"/>
    </location>
</feature>
<comment type="similarity">
    <text evidence="3">Belongs to the DegT/DnrJ/EryC1 family.</text>
</comment>
<dbReference type="Gene3D" id="3.40.640.10">
    <property type="entry name" value="Type I PLP-dependent aspartate aminotransferase-like (Major domain)"/>
    <property type="match status" value="1"/>
</dbReference>
<evidence type="ECO:0000256" key="3">
    <source>
        <dbReference type="RuleBase" id="RU004508"/>
    </source>
</evidence>
<dbReference type="Gene3D" id="3.90.1150.10">
    <property type="entry name" value="Aspartate Aminotransferase, domain 1"/>
    <property type="match status" value="1"/>
</dbReference>
<dbReference type="EMBL" id="LBTH01000014">
    <property type="protein sequence ID" value="KKQ35872.1"/>
    <property type="molecule type" value="Genomic_DNA"/>
</dbReference>
<keyword evidence="4" id="KW-0032">Aminotransferase</keyword>
<dbReference type="AlphaFoldDB" id="A0A0G0H0Y2"/>